<evidence type="ECO:0000256" key="11">
    <source>
        <dbReference type="ARBA" id="ARBA00023136"/>
    </source>
</evidence>
<evidence type="ECO:0000256" key="12">
    <source>
        <dbReference type="ARBA" id="ARBA00045097"/>
    </source>
</evidence>
<evidence type="ECO:0000259" key="15">
    <source>
        <dbReference type="Pfam" id="PF00535"/>
    </source>
</evidence>
<dbReference type="AlphaFoldDB" id="A0A7R9BFM2"/>
<dbReference type="Gene3D" id="3.90.550.10">
    <property type="entry name" value="Spore Coat Polysaccharide Biosynthesis Protein SpsA, Chain A"/>
    <property type="match status" value="1"/>
</dbReference>
<dbReference type="OrthoDB" id="3784at2759"/>
<dbReference type="InterPro" id="IPR035518">
    <property type="entry name" value="DPG_synthase"/>
</dbReference>
<evidence type="ECO:0000313" key="17">
    <source>
        <dbReference type="Proteomes" id="UP000678499"/>
    </source>
</evidence>
<dbReference type="EMBL" id="CAJPEX010000241">
    <property type="protein sequence ID" value="CAG0914531.1"/>
    <property type="molecule type" value="Genomic_DNA"/>
</dbReference>
<keyword evidence="5" id="KW-0328">Glycosyltransferase</keyword>
<sequence>MDRGPLWSTFCAGSAPLPLDCQETIHRCRSQQASQPVPNQHEDLVSNSAHFTCAELRESSQELCVAAAFRTAANMKQLLFGSVPVLSGLSFQVVFAYVVALAVFVSICGLFILYATSSPYPRMDRLDSEKCYVDPSSGKVEVFPSIHEAPSVELSVVVPAYEEEKRLPKMLESCLEYLETRTKADPDPETKLKFTYEVIVVDDGSGDRTSEVAFTFAKKYGSAKVRVLTLTKNRGKGGAVYMGMMSSRGKYVLFADADGATEFSEIVKLEKAIHKVTVGELQEQQQLSGDQELEISADGVAMPLVDAISIAWEKPALAVGSRAHLEKQSIAKRSYVRTVLMYGFHMVVWLFGGCGNVKDTQCGFKLFTRQAARLCFTNLHVTRWAFDVEVLRIARHFNMKIEEVAVMWTEIEGSKLVPIWSWLQMGKDLMGIWLRYKIGAWRMLPKIE</sequence>
<keyword evidence="6" id="KW-0808">Transferase</keyword>
<reference evidence="16" key="1">
    <citation type="submission" date="2020-11" db="EMBL/GenBank/DDBJ databases">
        <authorList>
            <person name="Tran Van P."/>
        </authorList>
    </citation>
    <scope>NUCLEOTIDE SEQUENCE</scope>
</reference>
<comment type="pathway">
    <text evidence="2">Protein modification; protein glycosylation.</text>
</comment>
<evidence type="ECO:0000256" key="14">
    <source>
        <dbReference type="SAM" id="Phobius"/>
    </source>
</evidence>
<evidence type="ECO:0000256" key="3">
    <source>
        <dbReference type="ARBA" id="ARBA00006739"/>
    </source>
</evidence>
<keyword evidence="7 14" id="KW-0812">Transmembrane</keyword>
<accession>A0A7R9BFM2</accession>
<dbReference type="GO" id="GO:0006487">
    <property type="term" value="P:protein N-linked glycosylation"/>
    <property type="evidence" value="ECO:0007669"/>
    <property type="project" value="TreeGrafter"/>
</dbReference>
<dbReference type="Pfam" id="PF00535">
    <property type="entry name" value="Glycos_transf_2"/>
    <property type="match status" value="1"/>
</dbReference>
<evidence type="ECO:0000256" key="7">
    <source>
        <dbReference type="ARBA" id="ARBA00022692"/>
    </source>
</evidence>
<dbReference type="FunFam" id="3.90.550.10:FF:000068">
    <property type="entry name" value="ALG5, dolichyl-phosphate beta-glucosyltransferase"/>
    <property type="match status" value="1"/>
</dbReference>
<dbReference type="Proteomes" id="UP000678499">
    <property type="component" value="Unassembled WGS sequence"/>
</dbReference>
<evidence type="ECO:0000256" key="13">
    <source>
        <dbReference type="ARBA" id="ARBA00070518"/>
    </source>
</evidence>
<evidence type="ECO:0000256" key="9">
    <source>
        <dbReference type="ARBA" id="ARBA00022968"/>
    </source>
</evidence>
<evidence type="ECO:0000256" key="10">
    <source>
        <dbReference type="ARBA" id="ARBA00022989"/>
    </source>
</evidence>
<feature type="domain" description="Glycosyltransferase 2-like" evidence="15">
    <location>
        <begin position="155"/>
        <end position="273"/>
    </location>
</feature>
<feature type="transmembrane region" description="Helical" evidence="14">
    <location>
        <begin position="94"/>
        <end position="115"/>
    </location>
</feature>
<dbReference type="PANTHER" id="PTHR10859:SF91">
    <property type="entry name" value="DOLICHYL-PHOSPHATE BETA-GLUCOSYLTRANSFERASE"/>
    <property type="match status" value="1"/>
</dbReference>
<organism evidence="16">
    <name type="scientific">Notodromas monacha</name>
    <dbReference type="NCBI Taxonomy" id="399045"/>
    <lineage>
        <taxon>Eukaryota</taxon>
        <taxon>Metazoa</taxon>
        <taxon>Ecdysozoa</taxon>
        <taxon>Arthropoda</taxon>
        <taxon>Crustacea</taxon>
        <taxon>Oligostraca</taxon>
        <taxon>Ostracoda</taxon>
        <taxon>Podocopa</taxon>
        <taxon>Podocopida</taxon>
        <taxon>Cypridocopina</taxon>
        <taxon>Cypridoidea</taxon>
        <taxon>Cyprididae</taxon>
        <taxon>Notodromas</taxon>
    </lineage>
</organism>
<keyword evidence="11 14" id="KW-0472">Membrane</keyword>
<protein>
    <recommendedName>
        <fullName evidence="13">Dolichyl-phosphate beta-glucosyltransferase</fullName>
        <ecNumber evidence="4">2.4.1.117</ecNumber>
    </recommendedName>
</protein>
<dbReference type="CDD" id="cd04188">
    <property type="entry name" value="DPG_synthase"/>
    <property type="match status" value="1"/>
</dbReference>
<evidence type="ECO:0000256" key="5">
    <source>
        <dbReference type="ARBA" id="ARBA00022676"/>
    </source>
</evidence>
<evidence type="ECO:0000256" key="8">
    <source>
        <dbReference type="ARBA" id="ARBA00022824"/>
    </source>
</evidence>
<comment type="similarity">
    <text evidence="3">Belongs to the glycosyltransferase 2 family.</text>
</comment>
<dbReference type="PANTHER" id="PTHR10859">
    <property type="entry name" value="GLYCOSYL TRANSFERASE"/>
    <property type="match status" value="1"/>
</dbReference>
<comment type="catalytic activity">
    <reaction evidence="12">
        <text>a di-trans,poly-cis-dolichyl phosphate + UDP-alpha-D-glucose = a di-trans,poly-cis-dolichyl beta-D-glucosyl phosphate + UDP</text>
        <dbReference type="Rhea" id="RHEA:15401"/>
        <dbReference type="Rhea" id="RHEA-COMP:19498"/>
        <dbReference type="Rhea" id="RHEA-COMP:19502"/>
        <dbReference type="ChEBI" id="CHEBI:57525"/>
        <dbReference type="ChEBI" id="CHEBI:57683"/>
        <dbReference type="ChEBI" id="CHEBI:58223"/>
        <dbReference type="ChEBI" id="CHEBI:58885"/>
        <dbReference type="EC" id="2.4.1.117"/>
    </reaction>
    <physiologicalReaction direction="left-to-right" evidence="12">
        <dbReference type="Rhea" id="RHEA:15402"/>
    </physiologicalReaction>
</comment>
<evidence type="ECO:0000256" key="4">
    <source>
        <dbReference type="ARBA" id="ARBA00012583"/>
    </source>
</evidence>
<name>A0A7R9BFM2_9CRUS</name>
<evidence type="ECO:0000256" key="1">
    <source>
        <dbReference type="ARBA" id="ARBA00004389"/>
    </source>
</evidence>
<gene>
    <name evidence="16" type="ORF">NMOB1V02_LOCUS2212</name>
</gene>
<dbReference type="SUPFAM" id="SSF53448">
    <property type="entry name" value="Nucleotide-diphospho-sugar transferases"/>
    <property type="match status" value="1"/>
</dbReference>
<comment type="subcellular location">
    <subcellularLocation>
        <location evidence="1">Endoplasmic reticulum membrane</location>
        <topology evidence="1">Single-pass membrane protein</topology>
    </subcellularLocation>
</comment>
<evidence type="ECO:0000256" key="2">
    <source>
        <dbReference type="ARBA" id="ARBA00004922"/>
    </source>
</evidence>
<dbReference type="EC" id="2.4.1.117" evidence="4"/>
<keyword evidence="17" id="KW-1185">Reference proteome</keyword>
<evidence type="ECO:0000256" key="6">
    <source>
        <dbReference type="ARBA" id="ARBA00022679"/>
    </source>
</evidence>
<keyword evidence="9" id="KW-0735">Signal-anchor</keyword>
<keyword evidence="10 14" id="KW-1133">Transmembrane helix</keyword>
<dbReference type="InterPro" id="IPR001173">
    <property type="entry name" value="Glyco_trans_2-like"/>
</dbReference>
<dbReference type="InterPro" id="IPR029044">
    <property type="entry name" value="Nucleotide-diphossugar_trans"/>
</dbReference>
<keyword evidence="8" id="KW-0256">Endoplasmic reticulum</keyword>
<dbReference type="GO" id="GO:0004581">
    <property type="term" value="F:dolichyl-phosphate beta-glucosyltransferase activity"/>
    <property type="evidence" value="ECO:0007669"/>
    <property type="project" value="UniProtKB-EC"/>
</dbReference>
<dbReference type="GO" id="GO:0005789">
    <property type="term" value="C:endoplasmic reticulum membrane"/>
    <property type="evidence" value="ECO:0007669"/>
    <property type="project" value="UniProtKB-SubCell"/>
</dbReference>
<proteinExistence type="inferred from homology"/>
<dbReference type="EMBL" id="OA882278">
    <property type="protein sequence ID" value="CAD7274379.1"/>
    <property type="molecule type" value="Genomic_DNA"/>
</dbReference>
<evidence type="ECO:0000313" key="16">
    <source>
        <dbReference type="EMBL" id="CAD7274379.1"/>
    </source>
</evidence>